<dbReference type="CDD" id="cd05403">
    <property type="entry name" value="NT_KNTase_like"/>
    <property type="match status" value="1"/>
</dbReference>
<dbReference type="Pfam" id="PF18765">
    <property type="entry name" value="Polbeta"/>
    <property type="match status" value="1"/>
</dbReference>
<evidence type="ECO:0000313" key="2">
    <source>
        <dbReference type="EMBL" id="HGM58665.1"/>
    </source>
</evidence>
<dbReference type="EMBL" id="DTBJ01000025">
    <property type="protein sequence ID" value="HGM58665.1"/>
    <property type="molecule type" value="Genomic_DNA"/>
</dbReference>
<organism evidence="2">
    <name type="scientific">Staphylothermus marinus</name>
    <dbReference type="NCBI Taxonomy" id="2280"/>
    <lineage>
        <taxon>Archaea</taxon>
        <taxon>Thermoproteota</taxon>
        <taxon>Thermoprotei</taxon>
        <taxon>Desulfurococcales</taxon>
        <taxon>Desulfurococcaceae</taxon>
        <taxon>Staphylothermus</taxon>
    </lineage>
</organism>
<dbReference type="InterPro" id="IPR043519">
    <property type="entry name" value="NT_sf"/>
</dbReference>
<protein>
    <submittedName>
        <fullName evidence="2">DNA polymerase subunit beta</fullName>
    </submittedName>
</protein>
<dbReference type="PIRSF" id="PIRSF005928">
    <property type="entry name" value="Nucleotidltrnsf"/>
    <property type="match status" value="1"/>
</dbReference>
<dbReference type="AlphaFoldDB" id="A0A7C4H985"/>
<reference evidence="2" key="1">
    <citation type="journal article" date="2020" name="mSystems">
        <title>Genome- and Community-Level Interaction Insights into Carbon Utilization and Element Cycling Functions of Hydrothermarchaeota in Hydrothermal Sediment.</title>
        <authorList>
            <person name="Zhou Z."/>
            <person name="Liu Y."/>
            <person name="Xu W."/>
            <person name="Pan J."/>
            <person name="Luo Z.H."/>
            <person name="Li M."/>
        </authorList>
    </citation>
    <scope>NUCLEOTIDE SEQUENCE [LARGE SCALE GENOMIC DNA]</scope>
    <source>
        <strain evidence="2">SpSt-642</strain>
    </source>
</reference>
<dbReference type="InterPro" id="IPR009185">
    <property type="entry name" value="Nucleotidl_trans"/>
</dbReference>
<gene>
    <name evidence="2" type="ORF">ENU14_03650</name>
</gene>
<dbReference type="Gene3D" id="3.30.460.10">
    <property type="entry name" value="Beta Polymerase, domain 2"/>
    <property type="match status" value="1"/>
</dbReference>
<proteinExistence type="predicted"/>
<feature type="domain" description="Polymerase beta nucleotidyltransferase" evidence="1">
    <location>
        <begin position="35"/>
        <end position="69"/>
    </location>
</feature>
<accession>A0A7C4H985</accession>
<evidence type="ECO:0000259" key="1">
    <source>
        <dbReference type="Pfam" id="PF18765"/>
    </source>
</evidence>
<name>A0A7C4H985_STAMA</name>
<sequence>MVREKIRRRPDFIEVIYSEEHWKLFNYLRREALSILEIFESNNVKAFVHGSLARGDVWEKSDIDIIIPYVIPSYKIEYLLESHGLNIYSKYIVLATPSSTPKAYIVLDSEERKTISFPLRDFKTREYEFYKFGGLIDYNDLKQNKRVPGVDKRLVFIEPTQRGHIEHPVIGYENIVASKLGISIETVLERIRVLSRRDEIGRTGVYVKYELSQNDSFEKTLNEIARKNPSIRERIDE</sequence>
<comment type="caution">
    <text evidence="2">The sequence shown here is derived from an EMBL/GenBank/DDBJ whole genome shotgun (WGS) entry which is preliminary data.</text>
</comment>
<dbReference type="SUPFAM" id="SSF81301">
    <property type="entry name" value="Nucleotidyltransferase"/>
    <property type="match status" value="1"/>
</dbReference>
<dbReference type="InterPro" id="IPR041633">
    <property type="entry name" value="Polbeta"/>
</dbReference>